<accession>A0A2I2L3X1</accession>
<dbReference type="EMBL" id="LT906555">
    <property type="protein sequence ID" value="SNW62223.1"/>
    <property type="molecule type" value="Genomic_DNA"/>
</dbReference>
<gene>
    <name evidence="1" type="ORF">ORPV_319</name>
</gene>
<dbReference type="OrthoDB" id="6750at10239"/>
<dbReference type="GeneID" id="35382094"/>
<reference evidence="1" key="1">
    <citation type="submission" date="2017-08" db="EMBL/GenBank/DDBJ databases">
        <authorList>
            <consortium name="Urmite Genomes"/>
        </authorList>
    </citation>
    <scope>NUCLEOTIDE SEQUENCE [LARGE SCALE GENOMIC DNA]</scope>
    <source>
        <strain evidence="1">IHUMI-LCC2</strain>
    </source>
</reference>
<organism evidence="1">
    <name type="scientific">Orpheovirus IHUMI-LCC2</name>
    <dbReference type="NCBI Taxonomy" id="2023057"/>
    <lineage>
        <taxon>Viruses</taxon>
        <taxon>Varidnaviria</taxon>
        <taxon>Bamfordvirae</taxon>
        <taxon>Nucleocytoviricota</taxon>
        <taxon>Megaviricetes</taxon>
        <taxon>Pimascovirales</taxon>
        <taxon>Ocovirineae</taxon>
        <taxon>Orpheoviridae</taxon>
        <taxon>Alphaorpheovirus</taxon>
        <taxon>Alphaorpheovirus massiliense</taxon>
    </lineage>
</organism>
<evidence type="ECO:0000313" key="2">
    <source>
        <dbReference type="Proteomes" id="UP000236316"/>
    </source>
</evidence>
<sequence>MEKVYYGETQCQMKKLNGHNCTNLAYYIYNNMYLCGVHCKANNRTNILPQRKSKEELQEKIHQEQNLLTTKLNIIEMHKNDNISNGRSGNVILSKMYMMKTPTSTPGYINVYPNYKDGGRKDGLGMPSLSPKSIGPINHGQPGLPPSLNLENFHQGSKCFIQETTMVGDKYYPSQVYRDNREKFYKDSQPHRHKFKGNIKGNVNIPVFFVWVDKDGKEHYLDYITSRQFYCNFYERSVINDPNYTNLLSLIKTGYNLQICGYDAHNIDEVKGISKNMSLHEKIERTYLSPDKPFGHELVLFSMLMLKEDNYPWRKYKSFDF</sequence>
<keyword evidence="2" id="KW-1185">Reference proteome</keyword>
<protein>
    <submittedName>
        <fullName evidence="1">Uncharacterized protein</fullName>
    </submittedName>
</protein>
<dbReference type="RefSeq" id="YP_009448525.1">
    <property type="nucleotide sequence ID" value="NC_036594.1"/>
</dbReference>
<dbReference type="Proteomes" id="UP000236316">
    <property type="component" value="Segment"/>
</dbReference>
<name>A0A2I2L3X1_9VIRU</name>
<dbReference type="KEGG" id="vg:35382094"/>
<proteinExistence type="predicted"/>
<evidence type="ECO:0000313" key="1">
    <source>
        <dbReference type="EMBL" id="SNW62223.1"/>
    </source>
</evidence>